<feature type="transmembrane region" description="Helical" evidence="8">
    <location>
        <begin position="601"/>
        <end position="621"/>
    </location>
</feature>
<dbReference type="eggNOG" id="COG2966">
    <property type="taxonomic scope" value="Bacteria"/>
</dbReference>
<keyword evidence="3 8" id="KW-0812">Transmembrane</keyword>
<proteinExistence type="inferred from homology"/>
<dbReference type="PANTHER" id="PTHR34390:SF2">
    <property type="entry name" value="SUCCINATE TRANSPORTER SUBUNIT YJJP-RELATED"/>
    <property type="match status" value="1"/>
</dbReference>
<dbReference type="Proteomes" id="UP000029078">
    <property type="component" value="Unassembled WGS sequence"/>
</dbReference>
<keyword evidence="2" id="KW-1003">Cell membrane</keyword>
<comment type="caution">
    <text evidence="11">The sequence shown here is derived from an EMBL/GenBank/DDBJ whole genome shotgun (WGS) entry which is preliminary data.</text>
</comment>
<evidence type="ECO:0000256" key="4">
    <source>
        <dbReference type="ARBA" id="ARBA00022989"/>
    </source>
</evidence>
<evidence type="ECO:0000259" key="9">
    <source>
        <dbReference type="Pfam" id="PF06738"/>
    </source>
</evidence>
<evidence type="ECO:0000313" key="12">
    <source>
        <dbReference type="Proteomes" id="UP000029078"/>
    </source>
</evidence>
<feature type="region of interest" description="Disordered" evidence="7">
    <location>
        <begin position="177"/>
        <end position="210"/>
    </location>
</feature>
<dbReference type="EMBL" id="JGZL01000016">
    <property type="protein sequence ID" value="KFI85357.1"/>
    <property type="molecule type" value="Genomic_DNA"/>
</dbReference>
<dbReference type="GO" id="GO:0015744">
    <property type="term" value="P:succinate transport"/>
    <property type="evidence" value="ECO:0007669"/>
    <property type="project" value="TreeGrafter"/>
</dbReference>
<dbReference type="AlphaFoldDB" id="A0A087CQ07"/>
<feature type="transmembrane region" description="Helical" evidence="8">
    <location>
        <begin position="375"/>
        <end position="397"/>
    </location>
</feature>
<gene>
    <name evidence="11" type="ORF">BRUM_1722</name>
</gene>
<name>A0A087CQ07_BIFRU</name>
<reference evidence="11 12" key="1">
    <citation type="submission" date="2014-03" db="EMBL/GenBank/DDBJ databases">
        <title>Genomics of Bifidobacteria.</title>
        <authorList>
            <person name="Ventura M."/>
            <person name="Milani C."/>
            <person name="Lugli G.A."/>
        </authorList>
    </citation>
    <scope>NUCLEOTIDE SEQUENCE [LARGE SCALE GENOMIC DNA]</scope>
    <source>
        <strain evidence="11 12">LMG 21811</strain>
    </source>
</reference>
<protein>
    <submittedName>
        <fullName evidence="11">Putative membrane protein</fullName>
    </submittedName>
</protein>
<evidence type="ECO:0000256" key="3">
    <source>
        <dbReference type="ARBA" id="ARBA00022692"/>
    </source>
</evidence>
<evidence type="ECO:0000259" key="10">
    <source>
        <dbReference type="Pfam" id="PF12821"/>
    </source>
</evidence>
<evidence type="ECO:0000313" key="11">
    <source>
        <dbReference type="EMBL" id="KFI85357.1"/>
    </source>
</evidence>
<feature type="transmembrane region" description="Helical" evidence="8">
    <location>
        <begin position="563"/>
        <end position="581"/>
    </location>
</feature>
<feature type="transmembrane region" description="Helical" evidence="8">
    <location>
        <begin position="533"/>
        <end position="551"/>
    </location>
</feature>
<comment type="similarity">
    <text evidence="6">Belongs to the ThrE exporter (TC 2.A.79) family.</text>
</comment>
<dbReference type="InterPro" id="IPR050539">
    <property type="entry name" value="ThrE_Dicarb/AminoAcid_Exp"/>
</dbReference>
<feature type="compositionally biased region" description="Basic and acidic residues" evidence="7">
    <location>
        <begin position="190"/>
        <end position="200"/>
    </location>
</feature>
<evidence type="ECO:0000256" key="1">
    <source>
        <dbReference type="ARBA" id="ARBA00004651"/>
    </source>
</evidence>
<dbReference type="InterPro" id="IPR024528">
    <property type="entry name" value="ThrE_2"/>
</dbReference>
<feature type="domain" description="Threonine/serine exporter-like N-terminal" evidence="9">
    <location>
        <begin position="303"/>
        <end position="461"/>
    </location>
</feature>
<feature type="transmembrane region" description="Helical" evidence="8">
    <location>
        <begin position="442"/>
        <end position="465"/>
    </location>
</feature>
<sequence>MWECSENIRPAHTLDLNSVSALHEHDENAERVDSSAKAVSKFHTHSIPLDMEDIERDWDKPVTEAGIAAKASVIVRVGMLDLGAGTGSFRVREMMHRIAYPLGVHVRADVNLTDIEASCTDGKDRITEVVDLPTTGVNTERIWLLEHFADWFNVNLGKGSMYHHQSEVSEGLMQHLDKKDASQVSADLSKQLRERQKAEQNQEGSDDPVLDALEMVTERAKDDDSTARPLHLRDIEEAQYRADYAASGEAGDADDSKAESGSGAARGRRGQARRIIREHAGKPPKEYAEHFDHIGKTRGDQPGITVRQAHERLDMIERRKPLYSPLFAGFASACACASFVFLLGGGPFDMIGAFVGAGLGHWLRRKLFAHHLNQFFVTFVCVAVAALACTGTLRLIGLFNPVALQHDTAYIGAMLFVIPGFPLITGGLDMAKIDFPSGIQRVCYVLCIILMATLAGWMVASIVHLNPEGFEPLGLNPVVNCLLRMLFAFIGVWGFSVMFNSPQRMCLVAATIGMITDTLRLEIVDAGVPAEAGAFIGALLAGLLASAWRSAVRRGWLAPHLGYPRICLTVPSIVIMVPGLYMYQAMFHLGQFDTLNALDWAFRAFMVIICLPIGLAMARVITDKSWRYDV</sequence>
<dbReference type="Pfam" id="PF12821">
    <property type="entry name" value="ThrE_2"/>
    <property type="match status" value="1"/>
</dbReference>
<feature type="region of interest" description="Disordered" evidence="7">
    <location>
        <begin position="246"/>
        <end position="273"/>
    </location>
</feature>
<accession>A0A087CQ07</accession>
<feature type="domain" description="Threonine/serine exporter-like N-terminal" evidence="9">
    <location>
        <begin position="73"/>
        <end position="150"/>
    </location>
</feature>
<dbReference type="InterPro" id="IPR010619">
    <property type="entry name" value="ThrE-like_N"/>
</dbReference>
<feature type="transmembrane region" description="Helical" evidence="8">
    <location>
        <begin position="477"/>
        <end position="498"/>
    </location>
</feature>
<dbReference type="eggNOG" id="COG3610">
    <property type="taxonomic scope" value="Bacteria"/>
</dbReference>
<dbReference type="GO" id="GO:0005886">
    <property type="term" value="C:plasma membrane"/>
    <property type="evidence" value="ECO:0007669"/>
    <property type="project" value="UniProtKB-SubCell"/>
</dbReference>
<feature type="domain" description="Threonine/Serine exporter ThrE" evidence="10">
    <location>
        <begin position="485"/>
        <end position="620"/>
    </location>
</feature>
<feature type="transmembrane region" description="Helical" evidence="8">
    <location>
        <begin position="322"/>
        <end position="341"/>
    </location>
</feature>
<evidence type="ECO:0000256" key="7">
    <source>
        <dbReference type="SAM" id="MobiDB-lite"/>
    </source>
</evidence>
<dbReference type="GO" id="GO:0022857">
    <property type="term" value="F:transmembrane transporter activity"/>
    <property type="evidence" value="ECO:0007669"/>
    <property type="project" value="InterPro"/>
</dbReference>
<organism evidence="11 12">
    <name type="scientific">Bifidobacterium ruminantium</name>
    <dbReference type="NCBI Taxonomy" id="78346"/>
    <lineage>
        <taxon>Bacteria</taxon>
        <taxon>Bacillati</taxon>
        <taxon>Actinomycetota</taxon>
        <taxon>Actinomycetes</taxon>
        <taxon>Bifidobacteriales</taxon>
        <taxon>Bifidobacteriaceae</taxon>
        <taxon>Bifidobacterium</taxon>
    </lineage>
</organism>
<comment type="subcellular location">
    <subcellularLocation>
        <location evidence="1">Cell membrane</location>
        <topology evidence="1">Multi-pass membrane protein</topology>
    </subcellularLocation>
</comment>
<dbReference type="STRING" id="78346.BRUM_1722"/>
<evidence type="ECO:0000256" key="6">
    <source>
        <dbReference type="ARBA" id="ARBA00034125"/>
    </source>
</evidence>
<feature type="transmembrane region" description="Helical" evidence="8">
    <location>
        <begin position="409"/>
        <end position="430"/>
    </location>
</feature>
<keyword evidence="12" id="KW-1185">Reference proteome</keyword>
<keyword evidence="5 8" id="KW-0472">Membrane</keyword>
<dbReference type="Pfam" id="PF06738">
    <property type="entry name" value="ThrE"/>
    <property type="match status" value="2"/>
</dbReference>
<evidence type="ECO:0000256" key="8">
    <source>
        <dbReference type="SAM" id="Phobius"/>
    </source>
</evidence>
<dbReference type="PANTHER" id="PTHR34390">
    <property type="entry name" value="UPF0442 PROTEIN YJJB-RELATED"/>
    <property type="match status" value="1"/>
</dbReference>
<evidence type="ECO:0000256" key="5">
    <source>
        <dbReference type="ARBA" id="ARBA00023136"/>
    </source>
</evidence>
<keyword evidence="4 8" id="KW-1133">Transmembrane helix</keyword>
<evidence type="ECO:0000256" key="2">
    <source>
        <dbReference type="ARBA" id="ARBA00022475"/>
    </source>
</evidence>